<dbReference type="InterPro" id="IPR004254">
    <property type="entry name" value="AdipoR/HlyIII-related"/>
</dbReference>
<comment type="caution">
    <text evidence="7">The sequence shown here is derived from an EMBL/GenBank/DDBJ whole genome shotgun (WGS) entry which is preliminary data.</text>
</comment>
<dbReference type="PANTHER" id="PTHR20855:SF115">
    <property type="entry name" value="HEPTAHELICAL TRANSMEMBRANE PROTEIN 1"/>
    <property type="match status" value="1"/>
</dbReference>
<keyword evidence="5" id="KW-0479">Metal-binding</keyword>
<organism evidence="7 8">
    <name type="scientific">Trapa incisa</name>
    <dbReference type="NCBI Taxonomy" id="236973"/>
    <lineage>
        <taxon>Eukaryota</taxon>
        <taxon>Viridiplantae</taxon>
        <taxon>Streptophyta</taxon>
        <taxon>Embryophyta</taxon>
        <taxon>Tracheophyta</taxon>
        <taxon>Spermatophyta</taxon>
        <taxon>Magnoliopsida</taxon>
        <taxon>eudicotyledons</taxon>
        <taxon>Gunneridae</taxon>
        <taxon>Pentapetalae</taxon>
        <taxon>rosids</taxon>
        <taxon>malvids</taxon>
        <taxon>Myrtales</taxon>
        <taxon>Lythraceae</taxon>
        <taxon>Trapa</taxon>
    </lineage>
</organism>
<protein>
    <recommendedName>
        <fullName evidence="9">Heptahelical transmembrane protein 1</fullName>
    </recommendedName>
</protein>
<keyword evidence="5" id="KW-0862">Zinc</keyword>
<evidence type="ECO:0000313" key="7">
    <source>
        <dbReference type="EMBL" id="KAK4774185.1"/>
    </source>
</evidence>
<keyword evidence="8" id="KW-1185">Reference proteome</keyword>
<dbReference type="GO" id="GO:0038023">
    <property type="term" value="F:signaling receptor activity"/>
    <property type="evidence" value="ECO:0007669"/>
    <property type="project" value="TreeGrafter"/>
</dbReference>
<evidence type="ECO:0008006" key="9">
    <source>
        <dbReference type="Google" id="ProtNLM"/>
    </source>
</evidence>
<evidence type="ECO:0000256" key="6">
    <source>
        <dbReference type="SAM" id="Phobius"/>
    </source>
</evidence>
<feature type="transmembrane region" description="Helical" evidence="6">
    <location>
        <begin position="216"/>
        <end position="238"/>
    </location>
</feature>
<feature type="transmembrane region" description="Helical" evidence="6">
    <location>
        <begin position="277"/>
        <end position="301"/>
    </location>
</feature>
<feature type="transmembrane region" description="Helical" evidence="6">
    <location>
        <begin position="381"/>
        <end position="401"/>
    </location>
</feature>
<feature type="transmembrane region" description="Helical" evidence="6">
    <location>
        <begin position="128"/>
        <end position="149"/>
    </location>
</feature>
<keyword evidence="3 6" id="KW-1133">Transmembrane helix</keyword>
<evidence type="ECO:0000256" key="3">
    <source>
        <dbReference type="ARBA" id="ARBA00022989"/>
    </source>
</evidence>
<dbReference type="AlphaFoldDB" id="A0AAN7QSR7"/>
<dbReference type="Proteomes" id="UP001345219">
    <property type="component" value="Chromosome 22"/>
</dbReference>
<keyword evidence="2 6" id="KW-0812">Transmembrane</keyword>
<reference evidence="7 8" key="1">
    <citation type="journal article" date="2023" name="Hortic Res">
        <title>Pangenome of water caltrop reveals structural variations and asymmetric subgenome divergence after allopolyploidization.</title>
        <authorList>
            <person name="Zhang X."/>
            <person name="Chen Y."/>
            <person name="Wang L."/>
            <person name="Yuan Y."/>
            <person name="Fang M."/>
            <person name="Shi L."/>
            <person name="Lu R."/>
            <person name="Comes H.P."/>
            <person name="Ma Y."/>
            <person name="Chen Y."/>
            <person name="Huang G."/>
            <person name="Zhou Y."/>
            <person name="Zheng Z."/>
            <person name="Qiu Y."/>
        </authorList>
    </citation>
    <scope>NUCLEOTIDE SEQUENCE [LARGE SCALE GENOMIC DNA]</scope>
    <source>
        <tissue evidence="7">Roots</tissue>
    </source>
</reference>
<name>A0AAN7QSR7_9MYRT</name>
<dbReference type="GO" id="GO:0009725">
    <property type="term" value="P:response to hormone"/>
    <property type="evidence" value="ECO:0007669"/>
    <property type="project" value="TreeGrafter"/>
</dbReference>
<dbReference type="EMBL" id="JAXIOK010000004">
    <property type="protein sequence ID" value="KAK4774185.1"/>
    <property type="molecule type" value="Genomic_DNA"/>
</dbReference>
<evidence type="ECO:0000313" key="8">
    <source>
        <dbReference type="Proteomes" id="UP001345219"/>
    </source>
</evidence>
<evidence type="ECO:0000256" key="5">
    <source>
        <dbReference type="PIRSR" id="PIRSR604254-1"/>
    </source>
</evidence>
<feature type="transmembrane region" description="Helical" evidence="6">
    <location>
        <begin position="250"/>
        <end position="271"/>
    </location>
</feature>
<accession>A0AAN7QSR7</accession>
<feature type="binding site" evidence="5">
    <location>
        <position position="234"/>
    </location>
    <ligand>
        <name>Zn(2+)</name>
        <dbReference type="ChEBI" id="CHEBI:29105"/>
    </ligand>
</feature>
<feature type="binding site" evidence="5">
    <location>
        <position position="383"/>
    </location>
    <ligand>
        <name>Zn(2+)</name>
        <dbReference type="ChEBI" id="CHEBI:29105"/>
    </ligand>
</feature>
<evidence type="ECO:0000256" key="2">
    <source>
        <dbReference type="ARBA" id="ARBA00022692"/>
    </source>
</evidence>
<evidence type="ECO:0000256" key="1">
    <source>
        <dbReference type="ARBA" id="ARBA00004141"/>
    </source>
</evidence>
<dbReference type="PANTHER" id="PTHR20855">
    <property type="entry name" value="ADIPOR/PROGESTIN RECEPTOR-RELATED"/>
    <property type="match status" value="1"/>
</dbReference>
<feature type="binding site" evidence="5">
    <location>
        <position position="379"/>
    </location>
    <ligand>
        <name>Zn(2+)</name>
        <dbReference type="ChEBI" id="CHEBI:29105"/>
    </ligand>
</feature>
<dbReference type="GO" id="GO:0046872">
    <property type="term" value="F:metal ion binding"/>
    <property type="evidence" value="ECO:0007669"/>
    <property type="project" value="UniProtKB-KW"/>
</dbReference>
<dbReference type="GO" id="GO:0009744">
    <property type="term" value="P:response to sucrose"/>
    <property type="evidence" value="ECO:0007669"/>
    <property type="project" value="UniProtKB-ARBA"/>
</dbReference>
<feature type="transmembrane region" description="Helical" evidence="6">
    <location>
        <begin position="313"/>
        <end position="334"/>
    </location>
</feature>
<dbReference type="Pfam" id="PF03006">
    <property type="entry name" value="HlyIII"/>
    <property type="match status" value="1"/>
</dbReference>
<comment type="subcellular location">
    <subcellularLocation>
        <location evidence="1">Membrane</location>
        <topology evidence="1">Multi-pass membrane protein</topology>
    </subcellularLocation>
</comment>
<keyword evidence="4 6" id="KW-0472">Membrane</keyword>
<gene>
    <name evidence="7" type="ORF">SAY87_029204</name>
</gene>
<evidence type="ECO:0000256" key="4">
    <source>
        <dbReference type="ARBA" id="ARBA00023136"/>
    </source>
</evidence>
<dbReference type="GO" id="GO:0016020">
    <property type="term" value="C:membrane"/>
    <property type="evidence" value="ECO:0007669"/>
    <property type="project" value="UniProtKB-SubCell"/>
</dbReference>
<proteinExistence type="predicted"/>
<feature type="transmembrane region" description="Helical" evidence="6">
    <location>
        <begin position="340"/>
        <end position="361"/>
    </location>
</feature>
<sequence length="411" mass="46414">MNQAHKGGVSRRNPERSVLRESCWSSIIMDHCGQHHHHHSWKIAAGGGFAPSKVLAKGGGVDDQKEVMVNRVFYEGSKKAAGRRYSLVTFKELPEYMKDNEYILGYYRANWPLGEAFFSLFRWHNETLNVWTHLIGFLVFVGLTVANLMELPQVADLLSLFTRSNSTTANTNVSYNSKELLLGAKSFIDLKNITMGQESMRLMTVPLSAATTRWPFFVFLGGSMFCLLSSSTCHLFCCHSHHLNLLLLRMDYVGIAIMIITSFFPPIYYIFQCDPHWQLVYLGGITAMGVFTIATLLSPALSTAKFRTFRAMLFSSMGFFGVLPAVHACVVNWSNPQRPITLAYELVMALSYLTGTAFYVARIPERWRPGWFDLTGHSHQIFHVFVIMGALAHYGATLVFLEWRDKMGCGN</sequence>